<accession>A0AA37SX95</accession>
<comment type="caution">
    <text evidence="2">The sequence shown here is derived from an EMBL/GenBank/DDBJ whole genome shotgun (WGS) entry which is preliminary data.</text>
</comment>
<keyword evidence="1" id="KW-0472">Membrane</keyword>
<reference evidence="2" key="2">
    <citation type="submission" date="2023-01" db="EMBL/GenBank/DDBJ databases">
        <title>Draft genome sequence of Agaribacter marinus strain NBRC 110023.</title>
        <authorList>
            <person name="Sun Q."/>
            <person name="Mori K."/>
        </authorList>
    </citation>
    <scope>NUCLEOTIDE SEQUENCE</scope>
    <source>
        <strain evidence="2">NBRC 110023</strain>
    </source>
</reference>
<feature type="transmembrane region" description="Helical" evidence="1">
    <location>
        <begin position="349"/>
        <end position="375"/>
    </location>
</feature>
<dbReference type="AlphaFoldDB" id="A0AA37SX95"/>
<dbReference type="PANTHER" id="PTHR34219">
    <property type="entry name" value="IRON-REGULATED INNER MEMBRANE PROTEIN-RELATED"/>
    <property type="match status" value="1"/>
</dbReference>
<evidence type="ECO:0000256" key="1">
    <source>
        <dbReference type="SAM" id="Phobius"/>
    </source>
</evidence>
<proteinExistence type="predicted"/>
<gene>
    <name evidence="2" type="ORF">GCM10007852_24340</name>
</gene>
<organism evidence="2 3">
    <name type="scientific">Agaribacter marinus</name>
    <dbReference type="NCBI Taxonomy" id="1431249"/>
    <lineage>
        <taxon>Bacteria</taxon>
        <taxon>Pseudomonadati</taxon>
        <taxon>Pseudomonadota</taxon>
        <taxon>Gammaproteobacteria</taxon>
        <taxon>Alteromonadales</taxon>
        <taxon>Alteromonadaceae</taxon>
        <taxon>Agaribacter</taxon>
    </lineage>
</organism>
<keyword evidence="1" id="KW-1133">Transmembrane helix</keyword>
<feature type="transmembrane region" description="Helical" evidence="1">
    <location>
        <begin position="12"/>
        <end position="40"/>
    </location>
</feature>
<dbReference type="PANTHER" id="PTHR34219:SF1">
    <property type="entry name" value="PEPSY DOMAIN-CONTAINING PROTEIN"/>
    <property type="match status" value="1"/>
</dbReference>
<feature type="transmembrane region" description="Helical" evidence="1">
    <location>
        <begin position="197"/>
        <end position="224"/>
    </location>
</feature>
<feature type="transmembrane region" description="Helical" evidence="1">
    <location>
        <begin position="396"/>
        <end position="421"/>
    </location>
</feature>
<evidence type="ECO:0000313" key="2">
    <source>
        <dbReference type="EMBL" id="GLR71526.1"/>
    </source>
</evidence>
<dbReference type="EMBL" id="BSOT01000006">
    <property type="protein sequence ID" value="GLR71526.1"/>
    <property type="molecule type" value="Genomic_DNA"/>
</dbReference>
<sequence>MAISKNNTLNAWLWKWHVIAGLLTLPVILMLSITGTIYLFKDDVNKAVYQEQLVASTFNDDTAMAALNRAKVLPLSTQLHNASRATDKKVASITLPKTSEDTTIFSLAGKGRAKNNLYVDPYTGEVKGEIDRKETFMYTIRKLHGELLLGTFGTLVVELFASWFIVLILTGLYVWWPREGQGISGMFLVRFNRSKRILYRDIHAVLGFWLSVFMLIIVAGAMPWTEVFGTQLKWVQQQTESGYPTHWRSGKGIQSHQPKDTNTPRLSIDAVHHLVSSIDLQGQVTIQLPTSPTGVYKITNRAFYTENQQVIYLDQYTGTVVKRLTWDDVGILMDMRQVFMRLHEGQYGLVNWSILLLVAILFTFSSIAGFISYLMRKPKGQWGIPAVPAKFHVDKALLGIIVCLGIVFPMFGSSVVLIYIASLTKTLLTKLGIHGKEAK</sequence>
<dbReference type="Pfam" id="PF03929">
    <property type="entry name" value="PepSY_TM"/>
    <property type="match status" value="1"/>
</dbReference>
<protein>
    <submittedName>
        <fullName evidence="2">Sulfite reductase</fullName>
    </submittedName>
</protein>
<name>A0AA37SX95_9ALTE</name>
<keyword evidence="1" id="KW-0812">Transmembrane</keyword>
<keyword evidence="3" id="KW-1185">Reference proteome</keyword>
<dbReference type="Proteomes" id="UP001156601">
    <property type="component" value="Unassembled WGS sequence"/>
</dbReference>
<feature type="transmembrane region" description="Helical" evidence="1">
    <location>
        <begin position="147"/>
        <end position="176"/>
    </location>
</feature>
<reference evidence="2" key="1">
    <citation type="journal article" date="2014" name="Int. J. Syst. Evol. Microbiol.">
        <title>Complete genome sequence of Corynebacterium casei LMG S-19264T (=DSM 44701T), isolated from a smear-ripened cheese.</title>
        <authorList>
            <consortium name="US DOE Joint Genome Institute (JGI-PGF)"/>
            <person name="Walter F."/>
            <person name="Albersmeier A."/>
            <person name="Kalinowski J."/>
            <person name="Ruckert C."/>
        </authorList>
    </citation>
    <scope>NUCLEOTIDE SEQUENCE</scope>
    <source>
        <strain evidence="2">NBRC 110023</strain>
    </source>
</reference>
<dbReference type="RefSeq" id="WP_284217881.1">
    <property type="nucleotide sequence ID" value="NZ_BSOT01000006.1"/>
</dbReference>
<dbReference type="InterPro" id="IPR005625">
    <property type="entry name" value="PepSY-ass_TM"/>
</dbReference>
<evidence type="ECO:0000313" key="3">
    <source>
        <dbReference type="Proteomes" id="UP001156601"/>
    </source>
</evidence>